<evidence type="ECO:0000256" key="1">
    <source>
        <dbReference type="ARBA" id="ARBA00000141"/>
    </source>
</evidence>
<dbReference type="InterPro" id="IPR032677">
    <property type="entry name" value="GTP_cyclohydro_II"/>
</dbReference>
<feature type="binding site" evidence="17">
    <location>
        <begin position="296"/>
        <end position="298"/>
    </location>
    <ligand>
        <name>GTP</name>
        <dbReference type="ChEBI" id="CHEBI:37565"/>
    </ligand>
</feature>
<dbReference type="GO" id="GO:0008686">
    <property type="term" value="F:3,4-dihydroxy-2-butanone-4-phosphate synthase activity"/>
    <property type="evidence" value="ECO:0007669"/>
    <property type="project" value="UniProtKB-EC"/>
</dbReference>
<evidence type="ECO:0000256" key="17">
    <source>
        <dbReference type="HAMAP-Rule" id="MF_01283"/>
    </source>
</evidence>
<dbReference type="NCBIfam" id="TIGR00505">
    <property type="entry name" value="ribA"/>
    <property type="match status" value="1"/>
</dbReference>
<feature type="binding site" evidence="17">
    <location>
        <position position="271"/>
    </location>
    <ligand>
        <name>Zn(2+)</name>
        <dbReference type="ChEBI" id="CHEBI:29105"/>
        <note>catalytic</note>
    </ligand>
</feature>
<keyword evidence="12 17" id="KW-0342">GTP-binding</keyword>
<keyword evidence="11 17" id="KW-0460">Magnesium</keyword>
<evidence type="ECO:0000256" key="16">
    <source>
        <dbReference type="ARBA" id="ARBA00049295"/>
    </source>
</evidence>
<comment type="function">
    <text evidence="17">Catalyzes the conversion of GTP to 2,5-diamino-6-ribosylamino-4(3H)-pyrimidinone 5'-phosphate (DARP), formate and pyrophosphate.</text>
</comment>
<evidence type="ECO:0000256" key="10">
    <source>
        <dbReference type="ARBA" id="ARBA00022833"/>
    </source>
</evidence>
<feature type="site" description="Essential for DHBP synthase activity" evidence="17">
    <location>
        <position position="126"/>
    </location>
</feature>
<dbReference type="EC" id="3.5.4.25" evidence="17"/>
<feature type="binding site" evidence="17">
    <location>
        <position position="29"/>
    </location>
    <ligand>
        <name>Mg(2+)</name>
        <dbReference type="ChEBI" id="CHEBI:18420"/>
        <label>1</label>
    </ligand>
</feature>
<dbReference type="PANTHER" id="PTHR21327:SF18">
    <property type="entry name" value="3,4-DIHYDROXY-2-BUTANONE 4-PHOSPHATE SYNTHASE"/>
    <property type="match status" value="1"/>
</dbReference>
<evidence type="ECO:0000256" key="6">
    <source>
        <dbReference type="ARBA" id="ARBA00022619"/>
    </source>
</evidence>
<dbReference type="Gene3D" id="3.40.50.10990">
    <property type="entry name" value="GTP cyclohydrolase II"/>
    <property type="match status" value="1"/>
</dbReference>
<evidence type="ECO:0000256" key="15">
    <source>
        <dbReference type="ARBA" id="ARBA00023268"/>
    </source>
</evidence>
<dbReference type="Pfam" id="PF00926">
    <property type="entry name" value="DHBP_synthase"/>
    <property type="match status" value="1"/>
</dbReference>
<evidence type="ECO:0000256" key="9">
    <source>
        <dbReference type="ARBA" id="ARBA00022801"/>
    </source>
</evidence>
<feature type="region of interest" description="DHBP synthase" evidence="17">
    <location>
        <begin position="1"/>
        <end position="202"/>
    </location>
</feature>
<evidence type="ECO:0000256" key="11">
    <source>
        <dbReference type="ARBA" id="ARBA00022842"/>
    </source>
</evidence>
<feature type="binding site" evidence="17">
    <location>
        <position position="33"/>
    </location>
    <ligand>
        <name>D-ribulose 5-phosphate</name>
        <dbReference type="ChEBI" id="CHEBI:58121"/>
    </ligand>
</feature>
<dbReference type="InterPro" id="IPR000926">
    <property type="entry name" value="RibA"/>
</dbReference>
<sequence length="399" mass="44651">MEGLASVRELMEELRQGRPVILVDDEDRENEGDLIMAAEHVTPEWVNFMLKECRGLLCVALTEERARALDLPLMVERNQDPQGTRFTVSVDARGTTTGISAFERAATIRLLADPEATAQDFRRPGHIFPLVARPGGVLRRAGHTEATVDLLRLAGLRPVGSLIEILKEDGTMARLPDLLEFAGRHGLKVGTIADLIRYRLEKGDLYVKREAEALLPTRFGEFRILGYRDTLTGEEHAALVMGSWDPEEPVLVRMHSECLTGDALHSLRCDCGFQRDLALERISKEGKGVLVYLRQEGRGIGLVNKIRAYHLQDQGLDTVEANLALGFPPDLRDYGVGAQILYDLGVRKMRLLTNNPRKVKALSGFGIEIVERIPLRAGDNPHNERYLQAKKEKLGHWMD</sequence>
<dbReference type="Pfam" id="PF00925">
    <property type="entry name" value="GTP_cyclohydro2"/>
    <property type="match status" value="1"/>
</dbReference>
<feature type="binding site" evidence="17">
    <location>
        <position position="269"/>
    </location>
    <ligand>
        <name>Zn(2+)</name>
        <dbReference type="ChEBI" id="CHEBI:29105"/>
        <note>catalytic</note>
    </ligand>
</feature>
<keyword evidence="13 17" id="KW-0464">Manganese</keyword>
<accession>A0ABS6ZUW0</accession>
<dbReference type="InterPro" id="IPR036144">
    <property type="entry name" value="RibA-like_sf"/>
</dbReference>
<feature type="binding site" evidence="17">
    <location>
        <begin position="253"/>
        <end position="257"/>
    </location>
    <ligand>
        <name>GTP</name>
        <dbReference type="ChEBI" id="CHEBI:37565"/>
    </ligand>
</feature>
<feature type="binding site" evidence="17">
    <location>
        <position position="358"/>
    </location>
    <ligand>
        <name>GTP</name>
        <dbReference type="ChEBI" id="CHEBI:37565"/>
    </ligand>
</feature>
<evidence type="ECO:0000313" key="19">
    <source>
        <dbReference type="EMBL" id="MBW6393849.1"/>
    </source>
</evidence>
<dbReference type="RefSeq" id="WP_219758821.1">
    <property type="nucleotide sequence ID" value="NZ_JAHXRS010000002.1"/>
</dbReference>
<comment type="caution">
    <text evidence="19">The sequence shown here is derived from an EMBL/GenBank/DDBJ whole genome shotgun (WGS) entry which is preliminary data.</text>
</comment>
<comment type="pathway">
    <text evidence="4 17">Cofactor biosynthesis; riboflavin biosynthesis; 2-hydroxy-3-oxobutyl phosphate from D-ribulose 5-phosphate: step 1/1.</text>
</comment>
<evidence type="ECO:0000256" key="8">
    <source>
        <dbReference type="ARBA" id="ARBA00022741"/>
    </source>
</evidence>
<keyword evidence="9 17" id="KW-0378">Hydrolase</keyword>
<dbReference type="EC" id="4.1.99.12" evidence="17"/>
<feature type="binding site" evidence="17">
    <location>
        <position position="353"/>
    </location>
    <ligand>
        <name>GTP</name>
        <dbReference type="ChEBI" id="CHEBI:37565"/>
    </ligand>
</feature>
<evidence type="ECO:0000256" key="5">
    <source>
        <dbReference type="ARBA" id="ARBA00005520"/>
    </source>
</evidence>
<evidence type="ECO:0000256" key="14">
    <source>
        <dbReference type="ARBA" id="ARBA00023239"/>
    </source>
</evidence>
<gene>
    <name evidence="17" type="primary">ribBA</name>
    <name evidence="19" type="ORF">KZX47_01555</name>
</gene>
<dbReference type="SUPFAM" id="SSF55821">
    <property type="entry name" value="YrdC/RibB"/>
    <property type="match status" value="1"/>
</dbReference>
<feature type="binding site" evidence="17">
    <location>
        <position position="143"/>
    </location>
    <ligand>
        <name>Mg(2+)</name>
        <dbReference type="ChEBI" id="CHEBI:18420"/>
        <label>2</label>
    </ligand>
</feature>
<dbReference type="CDD" id="cd00641">
    <property type="entry name" value="GTP_cyclohydro2"/>
    <property type="match status" value="1"/>
</dbReference>
<comment type="similarity">
    <text evidence="17">In the C-terminal section; belongs to the GTP cyclohydrolase II family.</text>
</comment>
<evidence type="ECO:0000259" key="18">
    <source>
        <dbReference type="Pfam" id="PF00925"/>
    </source>
</evidence>
<dbReference type="InterPro" id="IPR017945">
    <property type="entry name" value="DHBP_synth_RibB-like_a/b_dom"/>
</dbReference>
<evidence type="ECO:0000256" key="7">
    <source>
        <dbReference type="ARBA" id="ARBA00022723"/>
    </source>
</evidence>
<keyword evidence="6 17" id="KW-0686">Riboflavin biosynthesis</keyword>
<feature type="binding site" evidence="17">
    <location>
        <begin position="28"/>
        <end position="29"/>
    </location>
    <ligand>
        <name>D-ribulose 5-phosphate</name>
        <dbReference type="ChEBI" id="CHEBI:58121"/>
    </ligand>
</feature>
<proteinExistence type="inferred from homology"/>
<dbReference type="HAMAP" id="MF_00180">
    <property type="entry name" value="RibB"/>
    <property type="match status" value="1"/>
</dbReference>
<dbReference type="NCBIfam" id="TIGR00506">
    <property type="entry name" value="ribB"/>
    <property type="match status" value="1"/>
</dbReference>
<keyword evidence="8 17" id="KW-0547">Nucleotide-binding</keyword>
<comment type="pathway">
    <text evidence="3 17">Cofactor biosynthesis; riboflavin biosynthesis; 5-amino-6-(D-ribitylamino)uracil from GTP: step 1/4.</text>
</comment>
<feature type="binding site" evidence="17">
    <location>
        <position position="274"/>
    </location>
    <ligand>
        <name>GTP</name>
        <dbReference type="ChEBI" id="CHEBI:37565"/>
    </ligand>
</feature>
<dbReference type="GO" id="GO:0003935">
    <property type="term" value="F:GTP cyclohydrolase II activity"/>
    <property type="evidence" value="ECO:0007669"/>
    <property type="project" value="UniProtKB-EC"/>
</dbReference>
<evidence type="ECO:0000256" key="4">
    <source>
        <dbReference type="ARBA" id="ARBA00004904"/>
    </source>
</evidence>
<evidence type="ECO:0000313" key="20">
    <source>
        <dbReference type="Proteomes" id="UP000724268"/>
    </source>
</evidence>
<dbReference type="PANTHER" id="PTHR21327">
    <property type="entry name" value="GTP CYCLOHYDROLASE II-RELATED"/>
    <property type="match status" value="1"/>
</dbReference>
<keyword evidence="20" id="KW-1185">Reference proteome</keyword>
<keyword evidence="15 17" id="KW-0511">Multifunctional enzyme</keyword>
<keyword evidence="7 17" id="KW-0479">Metal-binding</keyword>
<comment type="catalytic activity">
    <reaction evidence="16 17">
        <text>GTP + 4 H2O = 2,5-diamino-6-hydroxy-4-(5-phosphoribosylamino)-pyrimidine + formate + 2 phosphate + 3 H(+)</text>
        <dbReference type="Rhea" id="RHEA:23704"/>
        <dbReference type="ChEBI" id="CHEBI:15377"/>
        <dbReference type="ChEBI" id="CHEBI:15378"/>
        <dbReference type="ChEBI" id="CHEBI:15740"/>
        <dbReference type="ChEBI" id="CHEBI:37565"/>
        <dbReference type="ChEBI" id="CHEBI:43474"/>
        <dbReference type="ChEBI" id="CHEBI:58614"/>
        <dbReference type="EC" id="3.5.4.25"/>
    </reaction>
</comment>
<feature type="domain" description="GTP cyclohydrolase II" evidence="18">
    <location>
        <begin position="209"/>
        <end position="374"/>
    </location>
</feature>
<feature type="binding site" evidence="17">
    <location>
        <position position="258"/>
    </location>
    <ligand>
        <name>Zn(2+)</name>
        <dbReference type="ChEBI" id="CHEBI:29105"/>
        <note>catalytic</note>
    </ligand>
</feature>
<keyword evidence="14 17" id="KW-0456">Lyase</keyword>
<organism evidence="19 20">
    <name type="scientific">Thermus brevis</name>
    <dbReference type="NCBI Taxonomy" id="2862456"/>
    <lineage>
        <taxon>Bacteria</taxon>
        <taxon>Thermotogati</taxon>
        <taxon>Deinococcota</taxon>
        <taxon>Deinococci</taxon>
        <taxon>Thermales</taxon>
        <taxon>Thermaceae</taxon>
        <taxon>Thermus</taxon>
    </lineage>
</organism>
<dbReference type="Gene3D" id="3.90.870.10">
    <property type="entry name" value="DHBP synthase"/>
    <property type="match status" value="1"/>
</dbReference>
<dbReference type="Proteomes" id="UP000724268">
    <property type="component" value="Unassembled WGS sequence"/>
</dbReference>
<feature type="active site" description="Proton acceptor; for GTP cyclohydrolase activity" evidence="17">
    <location>
        <position position="330"/>
    </location>
</feature>
<name>A0ABS6ZUW0_9DEIN</name>
<feature type="binding site" evidence="17">
    <location>
        <position position="318"/>
    </location>
    <ligand>
        <name>GTP</name>
        <dbReference type="ChEBI" id="CHEBI:37565"/>
    </ligand>
</feature>
<dbReference type="HAMAP" id="MF_01283">
    <property type="entry name" value="RibBA"/>
    <property type="match status" value="1"/>
</dbReference>
<dbReference type="NCBIfam" id="NF006803">
    <property type="entry name" value="PRK09311.1"/>
    <property type="match status" value="1"/>
</dbReference>
<dbReference type="PIRSF" id="PIRSF001259">
    <property type="entry name" value="RibA"/>
    <property type="match status" value="1"/>
</dbReference>
<dbReference type="EMBL" id="JAHXRS010000002">
    <property type="protein sequence ID" value="MBW6393849.1"/>
    <property type="molecule type" value="Genomic_DNA"/>
</dbReference>
<dbReference type="NCBIfam" id="NF001591">
    <property type="entry name" value="PRK00393.1"/>
    <property type="match status" value="1"/>
</dbReference>
<comment type="cofactor">
    <cofactor evidence="17">
        <name>Zn(2+)</name>
        <dbReference type="ChEBI" id="CHEBI:29105"/>
    </cofactor>
    <text evidence="17">Binds 1 zinc ion per subunit.</text>
</comment>
<feature type="binding site" evidence="17">
    <location>
        <position position="29"/>
    </location>
    <ligand>
        <name>Mg(2+)</name>
        <dbReference type="ChEBI" id="CHEBI:18420"/>
        <label>2</label>
    </ligand>
</feature>
<reference evidence="19 20" key="1">
    <citation type="submission" date="2021-07" db="EMBL/GenBank/DDBJ databases">
        <title>Thermus aquaticus gen. n. and sp. n., a nonsporulating extreme thermophile.</title>
        <authorList>
            <person name="Hu C.-J."/>
            <person name="Li W.-J."/>
            <person name="Xian W.-D."/>
        </authorList>
    </citation>
    <scope>NUCLEOTIDE SEQUENCE [LARGE SCALE GENOMIC DNA]</scope>
    <source>
        <strain evidence="19 20">SYSU G05001</strain>
    </source>
</reference>
<feature type="binding site" evidence="17">
    <location>
        <begin position="140"/>
        <end position="144"/>
    </location>
    <ligand>
        <name>D-ribulose 5-phosphate</name>
        <dbReference type="ChEBI" id="CHEBI:58121"/>
    </ligand>
</feature>
<evidence type="ECO:0000256" key="12">
    <source>
        <dbReference type="ARBA" id="ARBA00023134"/>
    </source>
</evidence>
<dbReference type="HAMAP" id="MF_00179">
    <property type="entry name" value="RibA"/>
    <property type="match status" value="1"/>
</dbReference>
<comment type="cofactor">
    <cofactor evidence="17">
        <name>Mg(2+)</name>
        <dbReference type="ChEBI" id="CHEBI:18420"/>
    </cofactor>
    <cofactor evidence="17">
        <name>Mn(2+)</name>
        <dbReference type="ChEBI" id="CHEBI:29035"/>
    </cofactor>
    <text evidence="17">Binds 2 divalent metal cations per subunit. Magnesium or manganese.</text>
</comment>
<comment type="catalytic activity">
    <reaction evidence="1 17">
        <text>D-ribulose 5-phosphate = (2S)-2-hydroxy-3-oxobutyl phosphate + formate + H(+)</text>
        <dbReference type="Rhea" id="RHEA:18457"/>
        <dbReference type="ChEBI" id="CHEBI:15378"/>
        <dbReference type="ChEBI" id="CHEBI:15740"/>
        <dbReference type="ChEBI" id="CHEBI:58121"/>
        <dbReference type="ChEBI" id="CHEBI:58830"/>
        <dbReference type="EC" id="4.1.99.12"/>
    </reaction>
</comment>
<feature type="region of interest" description="GTP cyclohydrolase II" evidence="17">
    <location>
        <begin position="203"/>
        <end position="399"/>
    </location>
</feature>
<dbReference type="SUPFAM" id="SSF142695">
    <property type="entry name" value="RibA-like"/>
    <property type="match status" value="1"/>
</dbReference>
<protein>
    <recommendedName>
        <fullName evidence="17">Riboflavin biosynthesis protein RibBA</fullName>
    </recommendedName>
    <domain>
        <recommendedName>
            <fullName evidence="17">3,4-dihydroxy-2-butanone 4-phosphate synthase</fullName>
            <shortName evidence="17">DHBP synthase</shortName>
            <ecNumber evidence="17">4.1.99.12</ecNumber>
        </recommendedName>
    </domain>
    <domain>
        <recommendedName>
            <fullName evidence="17">GTP cyclohydrolase-2</fullName>
            <ecNumber evidence="17">3.5.4.25</ecNumber>
        </recommendedName>
        <alternativeName>
            <fullName evidence="17">GTP cyclohydrolase II</fullName>
        </alternativeName>
    </domain>
</protein>
<feature type="site" description="Essential for DHBP synthase activity" evidence="17">
    <location>
        <position position="164"/>
    </location>
</feature>
<comment type="function">
    <text evidence="2 17">Catalyzes the conversion of D-ribulose 5-phosphate to formate and 3,4-dihydroxy-2-butanone 4-phosphate.</text>
</comment>
<feature type="active site" description="Nucleophile; for GTP cyclohydrolase activity" evidence="17">
    <location>
        <position position="332"/>
    </location>
</feature>
<feature type="binding site" evidence="17">
    <location>
        <position position="164"/>
    </location>
    <ligand>
        <name>D-ribulose 5-phosphate</name>
        <dbReference type="ChEBI" id="CHEBI:58121"/>
    </ligand>
</feature>
<dbReference type="InterPro" id="IPR016299">
    <property type="entry name" value="Riboflavin_synth_RibBA"/>
</dbReference>
<dbReference type="InterPro" id="IPR000422">
    <property type="entry name" value="DHBP_synthase_RibB"/>
</dbReference>
<keyword evidence="10 17" id="KW-0862">Zinc</keyword>
<evidence type="ECO:0000256" key="13">
    <source>
        <dbReference type="ARBA" id="ARBA00023211"/>
    </source>
</evidence>
<evidence type="ECO:0000256" key="3">
    <source>
        <dbReference type="ARBA" id="ARBA00004853"/>
    </source>
</evidence>
<comment type="similarity">
    <text evidence="5 17">In the N-terminal section; belongs to the DHBP synthase family.</text>
</comment>
<evidence type="ECO:0000256" key="2">
    <source>
        <dbReference type="ARBA" id="ARBA00002284"/>
    </source>
</evidence>